<evidence type="ECO:0000256" key="1">
    <source>
        <dbReference type="ARBA" id="ARBA00001971"/>
    </source>
</evidence>
<dbReference type="InterPro" id="IPR001128">
    <property type="entry name" value="Cyt_P450"/>
</dbReference>
<keyword evidence="7 9" id="KW-0408">Iron</keyword>
<dbReference type="PANTHER" id="PTHR46300:SF5">
    <property type="entry name" value="CYTOCHROME P450"/>
    <property type="match status" value="1"/>
</dbReference>
<evidence type="ECO:0008006" key="13">
    <source>
        <dbReference type="Google" id="ProtNLM"/>
    </source>
</evidence>
<dbReference type="Proteomes" id="UP001465976">
    <property type="component" value="Unassembled WGS sequence"/>
</dbReference>
<keyword evidence="10" id="KW-0732">Signal</keyword>
<evidence type="ECO:0000256" key="5">
    <source>
        <dbReference type="ARBA" id="ARBA00022723"/>
    </source>
</evidence>
<dbReference type="InterPro" id="IPR017972">
    <property type="entry name" value="Cyt_P450_CS"/>
</dbReference>
<evidence type="ECO:0000256" key="8">
    <source>
        <dbReference type="ARBA" id="ARBA00023033"/>
    </source>
</evidence>
<dbReference type="Pfam" id="PF00067">
    <property type="entry name" value="p450"/>
    <property type="match status" value="1"/>
</dbReference>
<evidence type="ECO:0000256" key="6">
    <source>
        <dbReference type="ARBA" id="ARBA00023002"/>
    </source>
</evidence>
<feature type="signal peptide" evidence="10">
    <location>
        <begin position="1"/>
        <end position="23"/>
    </location>
</feature>
<keyword evidence="4 9" id="KW-0349">Heme</keyword>
<keyword evidence="8 9" id="KW-0503">Monooxygenase</keyword>
<protein>
    <recommendedName>
        <fullName evidence="13">Cytochrome P450</fullName>
    </recommendedName>
</protein>
<dbReference type="InterPro" id="IPR050364">
    <property type="entry name" value="Cytochrome_P450_fung"/>
</dbReference>
<keyword evidence="12" id="KW-1185">Reference proteome</keyword>
<evidence type="ECO:0000256" key="10">
    <source>
        <dbReference type="SAM" id="SignalP"/>
    </source>
</evidence>
<evidence type="ECO:0000256" key="9">
    <source>
        <dbReference type="RuleBase" id="RU000461"/>
    </source>
</evidence>
<keyword evidence="5 9" id="KW-0479">Metal-binding</keyword>
<accession>A0ABR3F0P4</accession>
<organism evidence="11 12">
    <name type="scientific">Marasmius crinis-equi</name>
    <dbReference type="NCBI Taxonomy" id="585013"/>
    <lineage>
        <taxon>Eukaryota</taxon>
        <taxon>Fungi</taxon>
        <taxon>Dikarya</taxon>
        <taxon>Basidiomycota</taxon>
        <taxon>Agaricomycotina</taxon>
        <taxon>Agaricomycetes</taxon>
        <taxon>Agaricomycetidae</taxon>
        <taxon>Agaricales</taxon>
        <taxon>Marasmiineae</taxon>
        <taxon>Marasmiaceae</taxon>
        <taxon>Marasmius</taxon>
    </lineage>
</organism>
<evidence type="ECO:0000313" key="12">
    <source>
        <dbReference type="Proteomes" id="UP001465976"/>
    </source>
</evidence>
<comment type="similarity">
    <text evidence="3 9">Belongs to the cytochrome P450 family.</text>
</comment>
<dbReference type="InterPro" id="IPR002401">
    <property type="entry name" value="Cyt_P450_E_grp-I"/>
</dbReference>
<dbReference type="PROSITE" id="PS00086">
    <property type="entry name" value="CYTOCHROME_P450"/>
    <property type="match status" value="1"/>
</dbReference>
<proteinExistence type="inferred from homology"/>
<dbReference type="CDD" id="cd11065">
    <property type="entry name" value="CYP64-like"/>
    <property type="match status" value="1"/>
</dbReference>
<comment type="pathway">
    <text evidence="2">Secondary metabolite biosynthesis.</text>
</comment>
<comment type="cofactor">
    <cofactor evidence="1">
        <name>heme</name>
        <dbReference type="ChEBI" id="CHEBI:30413"/>
    </cofactor>
</comment>
<comment type="caution">
    <text evidence="11">The sequence shown here is derived from an EMBL/GenBank/DDBJ whole genome shotgun (WGS) entry which is preliminary data.</text>
</comment>
<evidence type="ECO:0000256" key="2">
    <source>
        <dbReference type="ARBA" id="ARBA00005179"/>
    </source>
</evidence>
<dbReference type="PANTHER" id="PTHR46300">
    <property type="entry name" value="P450, PUTATIVE (EUROFUNG)-RELATED-RELATED"/>
    <property type="match status" value="1"/>
</dbReference>
<dbReference type="Gene3D" id="1.10.630.10">
    <property type="entry name" value="Cytochrome P450"/>
    <property type="match status" value="1"/>
</dbReference>
<dbReference type="EMBL" id="JBAHYK010001291">
    <property type="protein sequence ID" value="KAL0568631.1"/>
    <property type="molecule type" value="Genomic_DNA"/>
</dbReference>
<evidence type="ECO:0000256" key="7">
    <source>
        <dbReference type="ARBA" id="ARBA00023004"/>
    </source>
</evidence>
<feature type="chain" id="PRO_5046499134" description="Cytochrome P450" evidence="10">
    <location>
        <begin position="24"/>
        <end position="502"/>
    </location>
</feature>
<reference evidence="11 12" key="1">
    <citation type="submission" date="2024-02" db="EMBL/GenBank/DDBJ databases">
        <title>A draft genome for the cacao thread blight pathogen Marasmius crinis-equi.</title>
        <authorList>
            <person name="Cohen S.P."/>
            <person name="Baruah I.K."/>
            <person name="Amoako-Attah I."/>
            <person name="Bukari Y."/>
            <person name="Meinhardt L.W."/>
            <person name="Bailey B.A."/>
        </authorList>
    </citation>
    <scope>NUCLEOTIDE SEQUENCE [LARGE SCALE GENOMIC DNA]</scope>
    <source>
        <strain evidence="11 12">GH-76</strain>
    </source>
</reference>
<name>A0ABR3F0P4_9AGAR</name>
<keyword evidence="6 9" id="KW-0560">Oxidoreductase</keyword>
<dbReference type="SUPFAM" id="SSF48264">
    <property type="entry name" value="Cytochrome P450"/>
    <property type="match status" value="1"/>
</dbReference>
<evidence type="ECO:0000256" key="4">
    <source>
        <dbReference type="ARBA" id="ARBA00022617"/>
    </source>
</evidence>
<dbReference type="PRINTS" id="PR00463">
    <property type="entry name" value="EP450I"/>
</dbReference>
<gene>
    <name evidence="11" type="ORF">V5O48_013350</name>
</gene>
<evidence type="ECO:0000256" key="3">
    <source>
        <dbReference type="ARBA" id="ARBA00010617"/>
    </source>
</evidence>
<sequence length="502" mass="56435">MSLFLAAACFLGVSLWFASRSFGKPPLPPGPPADPLIGHLRIIPSQKTSETFQEWSKTYGDVIHLRVLGRKIVVLGSLEAAQALLENRGANYSCRPKFTVYELMGWSPSMMLLQYGKRLLKHRKMLQQYFGAKESLSFNHIFAEEAQLLVKNLSNAAPRTHHHYVHRYTVSNVMRAAFGHQVRSDDDEFLKLANDIGVTMNASGPPGNTPVDFFPWLRYMPAWFPGTHYASVARSYSKTVRRLYDFPLDFVRARMKNENYERCFASQKLEELDDSADPEELDDIKGAAAAIFSGGEDTTYASLQDFYLAMVLYPECQKRAYKEIVSVTGQNALPDSNDRELLPYVECIVQEVLRWNVVAALGAPHRAINDDVYKGMFIPKGAMVIANIRGMSRDENMYSNPTAFDPNRFLPEPQGKGEPYFTAAFGFGRRICPGRHFASLALWHAIACTLATLEIIPVKDEMGDPKLPEVAFAEGLVSEPLPFEYDVRLRSEAAKRLIAAQI</sequence>
<evidence type="ECO:0000313" key="11">
    <source>
        <dbReference type="EMBL" id="KAL0568631.1"/>
    </source>
</evidence>
<dbReference type="InterPro" id="IPR036396">
    <property type="entry name" value="Cyt_P450_sf"/>
</dbReference>